<name>A0A212EVT1_DANPL</name>
<protein>
    <submittedName>
        <fullName evidence="1">Zinc finger BED domain-containing protein 5</fullName>
    </submittedName>
</protein>
<dbReference type="EMBL" id="AGBW02012128">
    <property type="protein sequence ID" value="OWR45589.1"/>
    <property type="molecule type" value="Genomic_DNA"/>
</dbReference>
<dbReference type="STRING" id="278856.A0A212EVT1"/>
<reference evidence="1 2" key="1">
    <citation type="journal article" date="2011" name="Cell">
        <title>The monarch butterfly genome yields insights into long-distance migration.</title>
        <authorList>
            <person name="Zhan S."/>
            <person name="Merlin C."/>
            <person name="Boore J.L."/>
            <person name="Reppert S.M."/>
        </authorList>
    </citation>
    <scope>NUCLEOTIDE SEQUENCE [LARGE SCALE GENOMIC DNA]</scope>
    <source>
        <strain evidence="1">F-2</strain>
    </source>
</reference>
<organism evidence="1 2">
    <name type="scientific">Danaus plexippus plexippus</name>
    <dbReference type="NCBI Taxonomy" id="278856"/>
    <lineage>
        <taxon>Eukaryota</taxon>
        <taxon>Metazoa</taxon>
        <taxon>Ecdysozoa</taxon>
        <taxon>Arthropoda</taxon>
        <taxon>Hexapoda</taxon>
        <taxon>Insecta</taxon>
        <taxon>Pterygota</taxon>
        <taxon>Neoptera</taxon>
        <taxon>Endopterygota</taxon>
        <taxon>Lepidoptera</taxon>
        <taxon>Glossata</taxon>
        <taxon>Ditrysia</taxon>
        <taxon>Papilionoidea</taxon>
        <taxon>Nymphalidae</taxon>
        <taxon>Danainae</taxon>
        <taxon>Danaini</taxon>
        <taxon>Danaina</taxon>
        <taxon>Danaus</taxon>
        <taxon>Danaus</taxon>
    </lineage>
</organism>
<evidence type="ECO:0000313" key="1">
    <source>
        <dbReference type="EMBL" id="OWR45589.1"/>
    </source>
</evidence>
<dbReference type="KEGG" id="dpl:KGM_214245"/>
<dbReference type="InParanoid" id="A0A212EVT1"/>
<comment type="caution">
    <text evidence="1">The sequence shown here is derived from an EMBL/GenBank/DDBJ whole genome shotgun (WGS) entry which is preliminary data.</text>
</comment>
<evidence type="ECO:0000313" key="2">
    <source>
        <dbReference type="Proteomes" id="UP000007151"/>
    </source>
</evidence>
<dbReference type="Proteomes" id="UP000007151">
    <property type="component" value="Unassembled WGS sequence"/>
</dbReference>
<keyword evidence="2" id="KW-1185">Reference proteome</keyword>
<sequence>MQKLITKTPRYKIARAGKQQQPRTFLKPCMTENVVSSLGEDSAKKVATLQCSNNILSDRIHKISDHIEDELIDRWKEPCLCKATGRKYECCWTSNAASFCQMMNDDDDLFLCTSLEANSTGEEIFEVIDVCCV</sequence>
<gene>
    <name evidence="1" type="ORF">KGM_214245</name>
</gene>
<accession>A0A212EVT1</accession>
<proteinExistence type="predicted"/>
<dbReference type="AlphaFoldDB" id="A0A212EVT1"/>